<dbReference type="Gene3D" id="3.40.50.300">
    <property type="entry name" value="P-loop containing nucleotide triphosphate hydrolases"/>
    <property type="match status" value="1"/>
</dbReference>
<dbReference type="InterPro" id="IPR002586">
    <property type="entry name" value="CobQ/CobB/MinD/ParA_Nub-bd_dom"/>
</dbReference>
<dbReference type="GO" id="GO:0009898">
    <property type="term" value="C:cytoplasmic side of plasma membrane"/>
    <property type="evidence" value="ECO:0007669"/>
    <property type="project" value="TreeGrafter"/>
</dbReference>
<name>A0A5B9QSI1_9BACT</name>
<reference evidence="2 3" key="1">
    <citation type="submission" date="2019-08" db="EMBL/GenBank/DDBJ databases">
        <title>Deep-cultivation of Planctomycetes and their phenomic and genomic characterization uncovers novel biology.</title>
        <authorList>
            <person name="Wiegand S."/>
            <person name="Jogler M."/>
            <person name="Boedeker C."/>
            <person name="Pinto D."/>
            <person name="Vollmers J."/>
            <person name="Rivas-Marin E."/>
            <person name="Kohn T."/>
            <person name="Peeters S.H."/>
            <person name="Heuer A."/>
            <person name="Rast P."/>
            <person name="Oberbeckmann S."/>
            <person name="Bunk B."/>
            <person name="Jeske O."/>
            <person name="Meyerdierks A."/>
            <person name="Storesund J.E."/>
            <person name="Kallscheuer N."/>
            <person name="Luecker S."/>
            <person name="Lage O.M."/>
            <person name="Pohl T."/>
            <person name="Merkel B.J."/>
            <person name="Hornburger P."/>
            <person name="Mueller R.-W."/>
            <person name="Bruemmer F."/>
            <person name="Labrenz M."/>
            <person name="Spormann A.M."/>
            <person name="Op den Camp H."/>
            <person name="Overmann J."/>
            <person name="Amann R."/>
            <person name="Jetten M.S.M."/>
            <person name="Mascher T."/>
            <person name="Medema M.H."/>
            <person name="Devos D.P."/>
            <person name="Kaster A.-K."/>
            <person name="Ovreas L."/>
            <person name="Rohde M."/>
            <person name="Galperin M.Y."/>
            <person name="Jogler C."/>
        </authorList>
    </citation>
    <scope>NUCLEOTIDE SEQUENCE [LARGE SCALE GENOMIC DNA]</scope>
    <source>
        <strain evidence="2 3">UC8</strain>
    </source>
</reference>
<proteinExistence type="predicted"/>
<dbReference type="PANTHER" id="PTHR43384">
    <property type="entry name" value="SEPTUM SITE-DETERMINING PROTEIN MIND HOMOLOG, CHLOROPLASTIC-RELATED"/>
    <property type="match status" value="1"/>
</dbReference>
<dbReference type="GO" id="GO:0005829">
    <property type="term" value="C:cytosol"/>
    <property type="evidence" value="ECO:0007669"/>
    <property type="project" value="TreeGrafter"/>
</dbReference>
<dbReference type="SUPFAM" id="SSF52540">
    <property type="entry name" value="P-loop containing nucleoside triphosphate hydrolases"/>
    <property type="match status" value="1"/>
</dbReference>
<keyword evidence="3" id="KW-1185">Reference proteome</keyword>
<evidence type="ECO:0000259" key="1">
    <source>
        <dbReference type="Pfam" id="PF01656"/>
    </source>
</evidence>
<dbReference type="Pfam" id="PF01656">
    <property type="entry name" value="CbiA"/>
    <property type="match status" value="1"/>
</dbReference>
<dbReference type="InterPro" id="IPR050625">
    <property type="entry name" value="ParA/MinD_ATPase"/>
</dbReference>
<evidence type="ECO:0000313" key="2">
    <source>
        <dbReference type="EMBL" id="QEG40852.1"/>
    </source>
</evidence>
<dbReference type="PANTHER" id="PTHR43384:SF13">
    <property type="entry name" value="SLR0110 PROTEIN"/>
    <property type="match status" value="1"/>
</dbReference>
<dbReference type="Proteomes" id="UP000325286">
    <property type="component" value="Chromosome"/>
</dbReference>
<dbReference type="GO" id="GO:0051782">
    <property type="term" value="P:negative regulation of cell division"/>
    <property type="evidence" value="ECO:0007669"/>
    <property type="project" value="TreeGrafter"/>
</dbReference>
<dbReference type="GO" id="GO:0016887">
    <property type="term" value="F:ATP hydrolysis activity"/>
    <property type="evidence" value="ECO:0007669"/>
    <property type="project" value="TreeGrafter"/>
</dbReference>
<dbReference type="EMBL" id="CP042914">
    <property type="protein sequence ID" value="QEG40852.1"/>
    <property type="molecule type" value="Genomic_DNA"/>
</dbReference>
<sequence>MSDALAAIKLLVFASSESVGQEIAEACRGADEITPQCFITTDLTRAVDVSRDREPQGGLIELTGDVQSDRQAIHELRAVAPEMVLVGVHAAEGEPNSVSSAEIVELVRQGVTDFLRRPIPGRDLRQLFERLRPGAKTQRRGVGSCVAFVSNKGGVGKSTLAVNTAVSLAARYPDEVLLIDASLQMGVCAAMLNLEPKTTLLDAFEQRQRLDETLIRQLALPHESGLLLLAAPTDPVAASDIDDQSMTRLLNLSRRTFRYVVVDTFPLFDQIVMTVLDIVSRAFVVLDNVVPTVLSAVQLLKLLDDLQYPEQRTSVVINRFQRITGNPGVEDVARSLRMPIDHVIPYSRRAIAAANAGQPFALDFVRFSRLHRAMRDLVETVDDPALLPVVETNAK</sequence>
<dbReference type="RefSeq" id="WP_068132090.1">
    <property type="nucleotide sequence ID" value="NZ_CP042914.1"/>
</dbReference>
<protein>
    <submittedName>
        <fullName evidence="2">Septum site-determining protein MinD</fullName>
    </submittedName>
</protein>
<dbReference type="AlphaFoldDB" id="A0A5B9QSI1"/>
<organism evidence="2 3">
    <name type="scientific">Roseimaritima ulvae</name>
    <dbReference type="NCBI Taxonomy" id="980254"/>
    <lineage>
        <taxon>Bacteria</taxon>
        <taxon>Pseudomonadati</taxon>
        <taxon>Planctomycetota</taxon>
        <taxon>Planctomycetia</taxon>
        <taxon>Pirellulales</taxon>
        <taxon>Pirellulaceae</taxon>
        <taxon>Roseimaritima</taxon>
    </lineage>
</organism>
<evidence type="ECO:0000313" key="3">
    <source>
        <dbReference type="Proteomes" id="UP000325286"/>
    </source>
</evidence>
<feature type="domain" description="CobQ/CobB/MinD/ParA nucleotide binding" evidence="1">
    <location>
        <begin position="146"/>
        <end position="360"/>
    </location>
</feature>
<dbReference type="InterPro" id="IPR027417">
    <property type="entry name" value="P-loop_NTPase"/>
</dbReference>
<dbReference type="KEGG" id="rul:UC8_28700"/>
<accession>A0A5B9QSI1</accession>
<gene>
    <name evidence="2" type="primary">minD_2</name>
    <name evidence="2" type="ORF">UC8_28700</name>
</gene>
<dbReference type="OrthoDB" id="9794577at2"/>
<dbReference type="GO" id="GO:0005524">
    <property type="term" value="F:ATP binding"/>
    <property type="evidence" value="ECO:0007669"/>
    <property type="project" value="TreeGrafter"/>
</dbReference>